<dbReference type="EMBL" id="BAAALR010000063">
    <property type="protein sequence ID" value="GAA1708359.1"/>
    <property type="molecule type" value="Genomic_DNA"/>
</dbReference>
<organism evidence="2 3">
    <name type="scientific">Streptomyces yatensis</name>
    <dbReference type="NCBI Taxonomy" id="155177"/>
    <lineage>
        <taxon>Bacteria</taxon>
        <taxon>Bacillati</taxon>
        <taxon>Actinomycetota</taxon>
        <taxon>Actinomycetes</taxon>
        <taxon>Kitasatosporales</taxon>
        <taxon>Streptomycetaceae</taxon>
        <taxon>Streptomyces</taxon>
        <taxon>Streptomyces violaceusniger group</taxon>
    </lineage>
</organism>
<accession>A0ABN2INV2</accession>
<feature type="compositionally biased region" description="Basic and acidic residues" evidence="1">
    <location>
        <begin position="29"/>
        <end position="42"/>
    </location>
</feature>
<protein>
    <submittedName>
        <fullName evidence="2">Uncharacterized protein</fullName>
    </submittedName>
</protein>
<gene>
    <name evidence="2" type="ORF">GCM10009680_56550</name>
</gene>
<feature type="compositionally biased region" description="Basic and acidic residues" evidence="1">
    <location>
        <begin position="1"/>
        <end position="18"/>
    </location>
</feature>
<dbReference type="Proteomes" id="UP001499947">
    <property type="component" value="Unassembled WGS sequence"/>
</dbReference>
<feature type="region of interest" description="Disordered" evidence="1">
    <location>
        <begin position="1"/>
        <end position="48"/>
    </location>
</feature>
<evidence type="ECO:0000256" key="1">
    <source>
        <dbReference type="SAM" id="MobiDB-lite"/>
    </source>
</evidence>
<evidence type="ECO:0000313" key="3">
    <source>
        <dbReference type="Proteomes" id="UP001499947"/>
    </source>
</evidence>
<keyword evidence="3" id="KW-1185">Reference proteome</keyword>
<sequence>MDREAAERIDAAAERDPESATALSGLSGFDERAADAAARNEPDCDEDY</sequence>
<name>A0ABN2INV2_9ACTN</name>
<comment type="caution">
    <text evidence="2">The sequence shown here is derived from an EMBL/GenBank/DDBJ whole genome shotgun (WGS) entry which is preliminary data.</text>
</comment>
<reference evidence="2 3" key="1">
    <citation type="journal article" date="2019" name="Int. J. Syst. Evol. Microbiol.">
        <title>The Global Catalogue of Microorganisms (GCM) 10K type strain sequencing project: providing services to taxonomists for standard genome sequencing and annotation.</title>
        <authorList>
            <consortium name="The Broad Institute Genomics Platform"/>
            <consortium name="The Broad Institute Genome Sequencing Center for Infectious Disease"/>
            <person name="Wu L."/>
            <person name="Ma J."/>
        </authorList>
    </citation>
    <scope>NUCLEOTIDE SEQUENCE [LARGE SCALE GENOMIC DNA]</scope>
    <source>
        <strain evidence="2 3">JCM 13244</strain>
    </source>
</reference>
<proteinExistence type="predicted"/>
<evidence type="ECO:0000313" key="2">
    <source>
        <dbReference type="EMBL" id="GAA1708359.1"/>
    </source>
</evidence>